<keyword evidence="2 3" id="KW-0378">Hydrolase</keyword>
<gene>
    <name evidence="6" type="ORF">D5R93_12885</name>
</gene>
<feature type="domain" description="Nudix hydrolase" evidence="5">
    <location>
        <begin position="26"/>
        <end position="163"/>
    </location>
</feature>
<dbReference type="PANTHER" id="PTHR43736:SF1">
    <property type="entry name" value="DIHYDRONEOPTERIN TRIPHOSPHATE DIPHOSPHATASE"/>
    <property type="match status" value="1"/>
</dbReference>
<evidence type="ECO:0000313" key="7">
    <source>
        <dbReference type="Proteomes" id="UP000273001"/>
    </source>
</evidence>
<dbReference type="InterPro" id="IPR000086">
    <property type="entry name" value="NUDIX_hydrolase_dom"/>
</dbReference>
<dbReference type="RefSeq" id="WP_119835380.1">
    <property type="nucleotide sequence ID" value="NZ_CP032514.1"/>
</dbReference>
<dbReference type="PROSITE" id="PS00893">
    <property type="entry name" value="NUDIX_BOX"/>
    <property type="match status" value="1"/>
</dbReference>
<dbReference type="CDD" id="cd03673">
    <property type="entry name" value="NUDIX_Ap6A_hydrolase"/>
    <property type="match status" value="1"/>
</dbReference>
<dbReference type="Proteomes" id="UP000273001">
    <property type="component" value="Chromosome"/>
</dbReference>
<dbReference type="Pfam" id="PF00293">
    <property type="entry name" value="NUDIX"/>
    <property type="match status" value="1"/>
</dbReference>
<evidence type="ECO:0000256" key="1">
    <source>
        <dbReference type="ARBA" id="ARBA00005582"/>
    </source>
</evidence>
<dbReference type="PRINTS" id="PR00502">
    <property type="entry name" value="NUDIXFAMILY"/>
</dbReference>
<dbReference type="GO" id="GO:0016787">
    <property type="term" value="F:hydrolase activity"/>
    <property type="evidence" value="ECO:0007669"/>
    <property type="project" value="UniProtKB-KW"/>
</dbReference>
<dbReference type="PANTHER" id="PTHR43736">
    <property type="entry name" value="ADP-RIBOSE PYROPHOSPHATASE"/>
    <property type="match status" value="1"/>
</dbReference>
<evidence type="ECO:0000256" key="2">
    <source>
        <dbReference type="ARBA" id="ARBA00022801"/>
    </source>
</evidence>
<keyword evidence="7" id="KW-1185">Reference proteome</keyword>
<organism evidence="6 7">
    <name type="scientific">Actinomyces lilanjuaniae</name>
    <dbReference type="NCBI Taxonomy" id="2321394"/>
    <lineage>
        <taxon>Bacteria</taxon>
        <taxon>Bacillati</taxon>
        <taxon>Actinomycetota</taxon>
        <taxon>Actinomycetes</taxon>
        <taxon>Actinomycetales</taxon>
        <taxon>Actinomycetaceae</taxon>
        <taxon>Actinomyces</taxon>
    </lineage>
</organism>
<accession>A0ABM6Z642</accession>
<dbReference type="InterPro" id="IPR020084">
    <property type="entry name" value="NUDIX_hydrolase_CS"/>
</dbReference>
<comment type="similarity">
    <text evidence="1 3">Belongs to the Nudix hydrolase family.</text>
</comment>
<dbReference type="EMBL" id="CP032514">
    <property type="protein sequence ID" value="AYD90672.1"/>
    <property type="molecule type" value="Genomic_DNA"/>
</dbReference>
<dbReference type="SUPFAM" id="SSF55811">
    <property type="entry name" value="Nudix"/>
    <property type="match status" value="1"/>
</dbReference>
<name>A0ABM6Z642_9ACTO</name>
<dbReference type="InterPro" id="IPR015797">
    <property type="entry name" value="NUDIX_hydrolase-like_dom_sf"/>
</dbReference>
<sequence length="169" mass="18465">MSSRRTRTPRAASAARRAGARSLPVVDETSAGGLVVDVQAGQAFTAVIARRNRGGRLEWCLPKGHLEGTETPEEAAVREIAEETGITGQVLRHLATIDYWFAGDAHRVHKVVHHFLLEAVDGFLTTANDPDHEAEDVEWVALDDVARRLAYPNERRIVAAARKILVGDA</sequence>
<protein>
    <submittedName>
        <fullName evidence="6">NUDIX hydrolase</fullName>
    </submittedName>
</protein>
<feature type="compositionally biased region" description="Low complexity" evidence="4">
    <location>
        <begin position="9"/>
        <end position="21"/>
    </location>
</feature>
<dbReference type="Gene3D" id="3.90.79.10">
    <property type="entry name" value="Nucleoside Triphosphate Pyrophosphohydrolase"/>
    <property type="match status" value="1"/>
</dbReference>
<evidence type="ECO:0000313" key="6">
    <source>
        <dbReference type="EMBL" id="AYD90672.1"/>
    </source>
</evidence>
<feature type="region of interest" description="Disordered" evidence="4">
    <location>
        <begin position="1"/>
        <end position="21"/>
    </location>
</feature>
<proteinExistence type="inferred from homology"/>
<dbReference type="InterPro" id="IPR020476">
    <property type="entry name" value="Nudix_hydrolase"/>
</dbReference>
<reference evidence="6 7" key="1">
    <citation type="submission" date="2018-09" db="EMBL/GenBank/DDBJ databases">
        <authorList>
            <person name="Li J."/>
        </authorList>
    </citation>
    <scope>NUCLEOTIDE SEQUENCE [LARGE SCALE GENOMIC DNA]</scope>
    <source>
        <strain evidence="6 7">2129</strain>
    </source>
</reference>
<evidence type="ECO:0000256" key="3">
    <source>
        <dbReference type="RuleBase" id="RU003476"/>
    </source>
</evidence>
<dbReference type="PROSITE" id="PS51462">
    <property type="entry name" value="NUDIX"/>
    <property type="match status" value="1"/>
</dbReference>
<evidence type="ECO:0000259" key="5">
    <source>
        <dbReference type="PROSITE" id="PS51462"/>
    </source>
</evidence>
<evidence type="ECO:0000256" key="4">
    <source>
        <dbReference type="SAM" id="MobiDB-lite"/>
    </source>
</evidence>